<keyword evidence="4" id="KW-0430">Lectin</keyword>
<dbReference type="EMBL" id="RQXS01000015">
    <property type="protein sequence ID" value="RZN60034.1"/>
    <property type="molecule type" value="Genomic_DNA"/>
</dbReference>
<keyword evidence="7" id="KW-0564">Palmitate</keyword>
<dbReference type="AlphaFoldDB" id="A0A8B3T7Q2"/>
<evidence type="ECO:0000313" key="11">
    <source>
        <dbReference type="Proteomes" id="UP000294229"/>
    </source>
</evidence>
<gene>
    <name evidence="10" type="ORF">EIG79_04860</name>
</gene>
<protein>
    <recommendedName>
        <fullName evidence="12">Cytolethal distending toxin protein C</fullName>
    </recommendedName>
</protein>
<evidence type="ECO:0000256" key="5">
    <source>
        <dbReference type="ARBA" id="ARBA00023026"/>
    </source>
</evidence>
<dbReference type="Proteomes" id="UP000294229">
    <property type="component" value="Unassembled WGS sequence"/>
</dbReference>
<evidence type="ECO:0000256" key="4">
    <source>
        <dbReference type="ARBA" id="ARBA00022734"/>
    </source>
</evidence>
<evidence type="ECO:0000256" key="1">
    <source>
        <dbReference type="ARBA" id="ARBA00004459"/>
    </source>
</evidence>
<keyword evidence="6" id="KW-0472">Membrane</keyword>
<name>A0A8B3T7Q2_AVIPA</name>
<evidence type="ECO:0000256" key="8">
    <source>
        <dbReference type="ARBA" id="ARBA00023237"/>
    </source>
</evidence>
<evidence type="ECO:0000256" key="9">
    <source>
        <dbReference type="ARBA" id="ARBA00023288"/>
    </source>
</evidence>
<proteinExistence type="predicted"/>
<keyword evidence="3" id="KW-0732">Signal</keyword>
<dbReference type="InterPro" id="IPR003558">
    <property type="entry name" value="CDtoxinA/C"/>
</dbReference>
<evidence type="ECO:0000256" key="2">
    <source>
        <dbReference type="ARBA" id="ARBA00022656"/>
    </source>
</evidence>
<evidence type="ECO:0008006" key="12">
    <source>
        <dbReference type="Google" id="ProtNLM"/>
    </source>
</evidence>
<dbReference type="Pfam" id="PF03498">
    <property type="entry name" value="CDtoxinA"/>
    <property type="match status" value="1"/>
</dbReference>
<dbReference type="RefSeq" id="WP_130238669.1">
    <property type="nucleotide sequence ID" value="NZ_RQXS01000015.1"/>
</dbReference>
<comment type="caution">
    <text evidence="10">The sequence shown here is derived from an EMBL/GenBank/DDBJ whole genome shotgun (WGS) entry which is preliminary data.</text>
</comment>
<evidence type="ECO:0000256" key="7">
    <source>
        <dbReference type="ARBA" id="ARBA00023139"/>
    </source>
</evidence>
<keyword evidence="5" id="KW-0843">Virulence</keyword>
<dbReference type="GO" id="GO:0030246">
    <property type="term" value="F:carbohydrate binding"/>
    <property type="evidence" value="ECO:0007669"/>
    <property type="project" value="UniProtKB-KW"/>
</dbReference>
<comment type="subcellular location">
    <subcellularLocation>
        <location evidence="1">Cell outer membrane</location>
        <topology evidence="1">Lipid-anchor</topology>
    </subcellularLocation>
</comment>
<reference evidence="10 11" key="1">
    <citation type="submission" date="2018-11" db="EMBL/GenBank/DDBJ databases">
        <title>Sequencing Av. paragallinarum serogroups.</title>
        <authorList>
            <person name="Hellmuth J.E."/>
            <person name="Boucher C.E."/>
            <person name="Cason E.D."/>
        </authorList>
    </citation>
    <scope>NUCLEOTIDE SEQUENCE [LARGE SCALE GENOMIC DNA]</scope>
    <source>
        <strain evidence="10 11">SA-3</strain>
    </source>
</reference>
<accession>A0A8B3T7Q2</accession>
<keyword evidence="2" id="KW-0800">Toxin</keyword>
<dbReference type="Gene3D" id="2.80.10.50">
    <property type="match status" value="1"/>
</dbReference>
<organism evidence="10 11">
    <name type="scientific">Avibacterium paragallinarum</name>
    <name type="common">Haemophilus gallinarum</name>
    <dbReference type="NCBI Taxonomy" id="728"/>
    <lineage>
        <taxon>Bacteria</taxon>
        <taxon>Pseudomonadati</taxon>
        <taxon>Pseudomonadota</taxon>
        <taxon>Gammaproteobacteria</taxon>
        <taxon>Pasteurellales</taxon>
        <taxon>Pasteurellaceae</taxon>
        <taxon>Avibacterium</taxon>
    </lineage>
</organism>
<evidence type="ECO:0000256" key="3">
    <source>
        <dbReference type="ARBA" id="ARBA00022729"/>
    </source>
</evidence>
<keyword evidence="9" id="KW-0449">Lipoprotein</keyword>
<dbReference type="GO" id="GO:0009279">
    <property type="term" value="C:cell outer membrane"/>
    <property type="evidence" value="ECO:0007669"/>
    <property type="project" value="UniProtKB-SubCell"/>
</dbReference>
<keyword evidence="8" id="KW-0998">Cell outer membrane</keyword>
<evidence type="ECO:0000313" key="10">
    <source>
        <dbReference type="EMBL" id="RZN60034.1"/>
    </source>
</evidence>
<sequence>MTNFIQTVFKIGLFSIFTFFSQFSSADIDAELIDDMVQVNPLISLRSLETGVPLINGQYKDQRNFQWIISEVPASETTFKKAGLTQFRVPSLERCLYTIQNRLISESCDPKDAGSLWVIIPTVLGGVEIKSMRTNTCLSAGRKYNDYRLAPCQENEKITVSPKLLWFFSPASMPAKLSPAFPIAVIEKE</sequence>
<dbReference type="PROSITE" id="PS50231">
    <property type="entry name" value="RICIN_B_LECTIN"/>
    <property type="match status" value="1"/>
</dbReference>
<dbReference type="InterPro" id="IPR035992">
    <property type="entry name" value="Ricin_B-like_lectins"/>
</dbReference>
<dbReference type="CDD" id="cd23413">
    <property type="entry name" value="beta-trefoil_Ricin_CdtC"/>
    <property type="match status" value="1"/>
</dbReference>
<dbReference type="GO" id="GO:0090729">
    <property type="term" value="F:toxin activity"/>
    <property type="evidence" value="ECO:0007669"/>
    <property type="project" value="UniProtKB-KW"/>
</dbReference>
<dbReference type="SUPFAM" id="SSF50370">
    <property type="entry name" value="Ricin B-like lectins"/>
    <property type="match status" value="1"/>
</dbReference>
<evidence type="ECO:0000256" key="6">
    <source>
        <dbReference type="ARBA" id="ARBA00023136"/>
    </source>
</evidence>